<dbReference type="Pfam" id="PF00480">
    <property type="entry name" value="ROK"/>
    <property type="match status" value="1"/>
</dbReference>
<name>A0A1M5Z828_9CLOT</name>
<dbReference type="SUPFAM" id="SSF53067">
    <property type="entry name" value="Actin-like ATPase domain"/>
    <property type="match status" value="1"/>
</dbReference>
<evidence type="ECO:0000256" key="1">
    <source>
        <dbReference type="ARBA" id="ARBA00006479"/>
    </source>
</evidence>
<dbReference type="Proteomes" id="UP000184241">
    <property type="component" value="Unassembled WGS sequence"/>
</dbReference>
<accession>A0A1M5Z828</accession>
<comment type="similarity">
    <text evidence="1">Belongs to the ROK (NagC/XylR) family.</text>
</comment>
<gene>
    <name evidence="2" type="ORF">SAMN02745941_02613</name>
</gene>
<dbReference type="RefSeq" id="WP_073020071.1">
    <property type="nucleotide sequence ID" value="NZ_FQXU01000008.1"/>
</dbReference>
<protein>
    <submittedName>
        <fullName evidence="2">Glucokinase</fullName>
    </submittedName>
</protein>
<evidence type="ECO:0000313" key="3">
    <source>
        <dbReference type="Proteomes" id="UP000184241"/>
    </source>
</evidence>
<dbReference type="InterPro" id="IPR000600">
    <property type="entry name" value="ROK"/>
</dbReference>
<dbReference type="Gene3D" id="3.30.420.40">
    <property type="match status" value="2"/>
</dbReference>
<organism evidence="2 3">
    <name type="scientific">Clostridium intestinale DSM 6191</name>
    <dbReference type="NCBI Taxonomy" id="1121320"/>
    <lineage>
        <taxon>Bacteria</taxon>
        <taxon>Bacillati</taxon>
        <taxon>Bacillota</taxon>
        <taxon>Clostridia</taxon>
        <taxon>Eubacteriales</taxon>
        <taxon>Clostridiaceae</taxon>
        <taxon>Clostridium</taxon>
    </lineage>
</organism>
<dbReference type="PANTHER" id="PTHR18964:SF149">
    <property type="entry name" value="BIFUNCTIONAL UDP-N-ACETYLGLUCOSAMINE 2-EPIMERASE_N-ACETYLMANNOSAMINE KINASE"/>
    <property type="match status" value="1"/>
</dbReference>
<dbReference type="InterPro" id="IPR043129">
    <property type="entry name" value="ATPase_NBD"/>
</dbReference>
<keyword evidence="2" id="KW-0418">Kinase</keyword>
<dbReference type="PANTHER" id="PTHR18964">
    <property type="entry name" value="ROK (REPRESSOR, ORF, KINASE) FAMILY"/>
    <property type="match status" value="1"/>
</dbReference>
<evidence type="ECO:0000313" key="2">
    <source>
        <dbReference type="EMBL" id="SHI20407.1"/>
    </source>
</evidence>
<sequence length="298" mass="33477">MSKYQLGIDIGGTFIKYALVDEDYHIVEKWKVPAIKFDTKDEFYDYLCSNCKELQNIDFIGISAPGLIDAYSNVKSYAAPNVRIMYGTNVNNEVATRTNKRVATINDAKSAGLCELKIGNAKGSKSSAFLIIGTGTGGCICNSEDVIYGKDGFAAEFHHMPFINFKTNKIDRQGDYCSMTALIKIYNDKVEEIESLKYGHEVTERYLKGDSIAKESVDEWINNMSTQLVTITTFYNPEVICVGGGISEEEWFLELIQKNFRRVLEEFGTPFLTTEIKRCKYNNDANILGAIINAKMHS</sequence>
<keyword evidence="2" id="KW-0808">Transferase</keyword>
<dbReference type="CDD" id="cd24152">
    <property type="entry name" value="ASKHA_NBD_ROK-like"/>
    <property type="match status" value="1"/>
</dbReference>
<dbReference type="AlphaFoldDB" id="A0A1M5Z828"/>
<dbReference type="GO" id="GO:0016301">
    <property type="term" value="F:kinase activity"/>
    <property type="evidence" value="ECO:0007669"/>
    <property type="project" value="UniProtKB-KW"/>
</dbReference>
<dbReference type="EMBL" id="FQXU01000008">
    <property type="protein sequence ID" value="SHI20407.1"/>
    <property type="molecule type" value="Genomic_DNA"/>
</dbReference>
<reference evidence="2 3" key="1">
    <citation type="submission" date="2016-11" db="EMBL/GenBank/DDBJ databases">
        <authorList>
            <person name="Jaros S."/>
            <person name="Januszkiewicz K."/>
            <person name="Wedrychowicz H."/>
        </authorList>
    </citation>
    <scope>NUCLEOTIDE SEQUENCE [LARGE SCALE GENOMIC DNA]</scope>
    <source>
        <strain evidence="2 3">DSM 6191</strain>
    </source>
</reference>
<proteinExistence type="inferred from homology"/>